<comment type="caution">
    <text evidence="1">The sequence shown here is derived from an EMBL/GenBank/DDBJ whole genome shotgun (WGS) entry which is preliminary data.</text>
</comment>
<protein>
    <submittedName>
        <fullName evidence="1">Uncharacterized protein</fullName>
    </submittedName>
</protein>
<sequence>MLPVRRAWQQVGTIELLLLLLFPHPPVPLIDDRNTGRTQPTKLAAKPAHQGSKSKSGTLSIVSAASQCYWHRDLTAIPSQAAIQILDRVHSDSRRDNGRLS</sequence>
<keyword evidence="2" id="KW-1185">Reference proteome</keyword>
<gene>
    <name evidence="1" type="ORF">DPEC_G00208150</name>
</gene>
<evidence type="ECO:0000313" key="1">
    <source>
        <dbReference type="EMBL" id="KAJ7998754.1"/>
    </source>
</evidence>
<dbReference type="EMBL" id="CM055744">
    <property type="protein sequence ID" value="KAJ7998754.1"/>
    <property type="molecule type" value="Genomic_DNA"/>
</dbReference>
<accession>A0ACC2G4V3</accession>
<proteinExistence type="predicted"/>
<organism evidence="1 2">
    <name type="scientific">Dallia pectoralis</name>
    <name type="common">Alaska blackfish</name>
    <dbReference type="NCBI Taxonomy" id="75939"/>
    <lineage>
        <taxon>Eukaryota</taxon>
        <taxon>Metazoa</taxon>
        <taxon>Chordata</taxon>
        <taxon>Craniata</taxon>
        <taxon>Vertebrata</taxon>
        <taxon>Euteleostomi</taxon>
        <taxon>Actinopterygii</taxon>
        <taxon>Neopterygii</taxon>
        <taxon>Teleostei</taxon>
        <taxon>Protacanthopterygii</taxon>
        <taxon>Esociformes</taxon>
        <taxon>Umbridae</taxon>
        <taxon>Dallia</taxon>
    </lineage>
</organism>
<evidence type="ECO:0000313" key="2">
    <source>
        <dbReference type="Proteomes" id="UP001157502"/>
    </source>
</evidence>
<dbReference type="Proteomes" id="UP001157502">
    <property type="component" value="Chromosome 17"/>
</dbReference>
<reference evidence="1" key="1">
    <citation type="submission" date="2021-05" db="EMBL/GenBank/DDBJ databases">
        <authorList>
            <person name="Pan Q."/>
            <person name="Jouanno E."/>
            <person name="Zahm M."/>
            <person name="Klopp C."/>
            <person name="Cabau C."/>
            <person name="Louis A."/>
            <person name="Berthelot C."/>
            <person name="Parey E."/>
            <person name="Roest Crollius H."/>
            <person name="Montfort J."/>
            <person name="Robinson-Rechavi M."/>
            <person name="Bouchez O."/>
            <person name="Lampietro C."/>
            <person name="Lopez Roques C."/>
            <person name="Donnadieu C."/>
            <person name="Postlethwait J."/>
            <person name="Bobe J."/>
            <person name="Dillon D."/>
            <person name="Chandos A."/>
            <person name="von Hippel F."/>
            <person name="Guiguen Y."/>
        </authorList>
    </citation>
    <scope>NUCLEOTIDE SEQUENCE</scope>
    <source>
        <strain evidence="1">YG-Jan2019</strain>
    </source>
</reference>
<name>A0ACC2G4V3_DALPE</name>